<dbReference type="Proteomes" id="UP000242146">
    <property type="component" value="Unassembled WGS sequence"/>
</dbReference>
<organism evidence="9 10">
    <name type="scientific">Hesseltinella vesiculosa</name>
    <dbReference type="NCBI Taxonomy" id="101127"/>
    <lineage>
        <taxon>Eukaryota</taxon>
        <taxon>Fungi</taxon>
        <taxon>Fungi incertae sedis</taxon>
        <taxon>Mucoromycota</taxon>
        <taxon>Mucoromycotina</taxon>
        <taxon>Mucoromycetes</taxon>
        <taxon>Mucorales</taxon>
        <taxon>Cunninghamellaceae</taxon>
        <taxon>Hesseltinella</taxon>
    </lineage>
</organism>
<dbReference type="EC" id="3.1.1.97" evidence="6"/>
<accession>A0A1X2G326</accession>
<dbReference type="Gene3D" id="2.130.10.10">
    <property type="entry name" value="YVTN repeat-like/Quinoprotein amine dehydrogenase"/>
    <property type="match status" value="1"/>
</dbReference>
<evidence type="ECO:0000256" key="3">
    <source>
        <dbReference type="ARBA" id="ARBA00022737"/>
    </source>
</evidence>
<evidence type="ECO:0000256" key="6">
    <source>
        <dbReference type="ARBA" id="ARBA00039131"/>
    </source>
</evidence>
<dbReference type="EMBL" id="MCGT01000056">
    <property type="protein sequence ID" value="ORX43321.1"/>
    <property type="molecule type" value="Genomic_DNA"/>
</dbReference>
<name>A0A1X2G326_9FUNG</name>
<feature type="repeat" description="WD" evidence="8">
    <location>
        <begin position="210"/>
        <end position="252"/>
    </location>
</feature>
<proteinExistence type="inferred from homology"/>
<dbReference type="InterPro" id="IPR001680">
    <property type="entry name" value="WD40_rpt"/>
</dbReference>
<comment type="similarity">
    <text evidence="5">Belongs to the DPH7 family.</text>
</comment>
<sequence length="335" mass="37922">MVSFDTRYSADSVEFCPFEGNTQYLVCGTYQLMSNENEQMRKGKLYLFEVHPERADQSDKLKLQQCLDLAAVLDIKWCHSLLQGNHVLGVVDSVDGVSFYILNNGKLELSAHQEILQDPSVLCLSLDWSSRRYTNSIASCVVSHSNGCLSLLSQQEHGIAVSKTWQGHNLEAWIAAFNYWEPSQVFSGADDMLFRGWDIRTDLVHPTFTSRKHQMGVTAIQSNPHREHSLATGSYDEHIYLWDVRNIKSPVSTIHTPGGGIWRLKWHPSLPTSLLSASMHAGAFIVDTEQSCITDSFLDHESMVYGADWSYSTRKKNLLASCSFYDHVLHLWESL</sequence>
<dbReference type="STRING" id="101127.A0A1X2G326"/>
<dbReference type="PROSITE" id="PS00678">
    <property type="entry name" value="WD_REPEATS_1"/>
    <property type="match status" value="1"/>
</dbReference>
<dbReference type="GO" id="GO:0005737">
    <property type="term" value="C:cytoplasm"/>
    <property type="evidence" value="ECO:0007669"/>
    <property type="project" value="TreeGrafter"/>
</dbReference>
<dbReference type="GO" id="GO:0061685">
    <property type="term" value="F:diphthine methylesterase activity"/>
    <property type="evidence" value="ECO:0007669"/>
    <property type="project" value="UniProtKB-EC"/>
</dbReference>
<evidence type="ECO:0000313" key="10">
    <source>
        <dbReference type="Proteomes" id="UP000242146"/>
    </source>
</evidence>
<gene>
    <name evidence="9" type="ORF">DM01DRAFT_1340777</name>
</gene>
<keyword evidence="3" id="KW-0677">Repeat</keyword>
<dbReference type="InterPro" id="IPR019775">
    <property type="entry name" value="WD40_repeat_CS"/>
</dbReference>
<reference evidence="9 10" key="1">
    <citation type="submission" date="2016-07" db="EMBL/GenBank/DDBJ databases">
        <title>Pervasive Adenine N6-methylation of Active Genes in Fungi.</title>
        <authorList>
            <consortium name="DOE Joint Genome Institute"/>
            <person name="Mondo S.J."/>
            <person name="Dannebaum R.O."/>
            <person name="Kuo R.C."/>
            <person name="Labutti K."/>
            <person name="Haridas S."/>
            <person name="Kuo A."/>
            <person name="Salamov A."/>
            <person name="Ahrendt S.R."/>
            <person name="Lipzen A."/>
            <person name="Sullivan W."/>
            <person name="Andreopoulos W.B."/>
            <person name="Clum A."/>
            <person name="Lindquist E."/>
            <person name="Daum C."/>
            <person name="Ramamoorthy G.K."/>
            <person name="Gryganskyi A."/>
            <person name="Culley D."/>
            <person name="Magnuson J.K."/>
            <person name="James T.Y."/>
            <person name="O'Malley M.A."/>
            <person name="Stajich J.E."/>
            <person name="Spatafora J.W."/>
            <person name="Visel A."/>
            <person name="Grigoriev I.V."/>
        </authorList>
    </citation>
    <scope>NUCLEOTIDE SEQUENCE [LARGE SCALE GENOMIC DNA]</scope>
    <source>
        <strain evidence="9 10">NRRL 3301</strain>
    </source>
</reference>
<dbReference type="InterPro" id="IPR052415">
    <property type="entry name" value="Diphthine_MTase"/>
</dbReference>
<dbReference type="GO" id="GO:0017183">
    <property type="term" value="P:protein histidyl modification to diphthamide"/>
    <property type="evidence" value="ECO:0007669"/>
    <property type="project" value="TreeGrafter"/>
</dbReference>
<dbReference type="PANTHER" id="PTHR46042">
    <property type="entry name" value="DIPHTHINE METHYLTRANSFERASE"/>
    <property type="match status" value="1"/>
</dbReference>
<evidence type="ECO:0000256" key="7">
    <source>
        <dbReference type="ARBA" id="ARBA00047551"/>
    </source>
</evidence>
<comment type="catalytic activity">
    <reaction evidence="7">
        <text>diphthine methyl ester-[translation elongation factor 2] + H2O = diphthine-[translation elongation factor 2] + methanol + H(+)</text>
        <dbReference type="Rhea" id="RHEA:42656"/>
        <dbReference type="Rhea" id="RHEA-COMP:10172"/>
        <dbReference type="Rhea" id="RHEA-COMP:10173"/>
        <dbReference type="ChEBI" id="CHEBI:15377"/>
        <dbReference type="ChEBI" id="CHEBI:15378"/>
        <dbReference type="ChEBI" id="CHEBI:17790"/>
        <dbReference type="ChEBI" id="CHEBI:79005"/>
        <dbReference type="ChEBI" id="CHEBI:82696"/>
        <dbReference type="EC" id="3.1.1.97"/>
    </reaction>
</comment>
<comment type="pathway">
    <text evidence="1">Protein modification; peptidyl-diphthamide biosynthesis.</text>
</comment>
<dbReference type="InterPro" id="IPR036322">
    <property type="entry name" value="WD40_repeat_dom_sf"/>
</dbReference>
<dbReference type="SUPFAM" id="SSF50978">
    <property type="entry name" value="WD40 repeat-like"/>
    <property type="match status" value="1"/>
</dbReference>
<dbReference type="AlphaFoldDB" id="A0A1X2G326"/>
<dbReference type="InterPro" id="IPR015943">
    <property type="entry name" value="WD40/YVTN_repeat-like_dom_sf"/>
</dbReference>
<evidence type="ECO:0000256" key="5">
    <source>
        <dbReference type="ARBA" id="ARBA00038092"/>
    </source>
</evidence>
<dbReference type="PANTHER" id="PTHR46042:SF1">
    <property type="entry name" value="DIPHTHINE METHYLTRANSFERASE"/>
    <property type="match status" value="1"/>
</dbReference>
<dbReference type="SMART" id="SM00320">
    <property type="entry name" value="WD40"/>
    <property type="match status" value="4"/>
</dbReference>
<dbReference type="Pfam" id="PF00400">
    <property type="entry name" value="WD40"/>
    <property type="match status" value="1"/>
</dbReference>
<dbReference type="OrthoDB" id="1930760at2759"/>
<dbReference type="PROSITE" id="PS50294">
    <property type="entry name" value="WD_REPEATS_REGION"/>
    <property type="match status" value="1"/>
</dbReference>
<keyword evidence="2 8" id="KW-0853">WD repeat</keyword>
<evidence type="ECO:0000256" key="1">
    <source>
        <dbReference type="ARBA" id="ARBA00005156"/>
    </source>
</evidence>
<evidence type="ECO:0000256" key="4">
    <source>
        <dbReference type="ARBA" id="ARBA00022801"/>
    </source>
</evidence>
<protein>
    <recommendedName>
        <fullName evidence="6">methylated diphthine methylhydrolase</fullName>
        <ecNumber evidence="6">3.1.1.97</ecNumber>
    </recommendedName>
</protein>
<keyword evidence="10" id="KW-1185">Reference proteome</keyword>
<dbReference type="PROSITE" id="PS50082">
    <property type="entry name" value="WD_REPEATS_2"/>
    <property type="match status" value="1"/>
</dbReference>
<evidence type="ECO:0000256" key="8">
    <source>
        <dbReference type="PROSITE-ProRule" id="PRU00221"/>
    </source>
</evidence>
<evidence type="ECO:0000313" key="9">
    <source>
        <dbReference type="EMBL" id="ORX43321.1"/>
    </source>
</evidence>
<keyword evidence="4" id="KW-0378">Hydrolase</keyword>
<comment type="caution">
    <text evidence="9">The sequence shown here is derived from an EMBL/GenBank/DDBJ whole genome shotgun (WGS) entry which is preliminary data.</text>
</comment>
<evidence type="ECO:0000256" key="2">
    <source>
        <dbReference type="ARBA" id="ARBA00022574"/>
    </source>
</evidence>